<accession>A0A8X6PA19</accession>
<dbReference type="EMBL" id="BMAW01066548">
    <property type="protein sequence ID" value="GFT55460.1"/>
    <property type="molecule type" value="Genomic_DNA"/>
</dbReference>
<organism evidence="1 2">
    <name type="scientific">Nephila pilipes</name>
    <name type="common">Giant wood spider</name>
    <name type="synonym">Nephila maculata</name>
    <dbReference type="NCBI Taxonomy" id="299642"/>
    <lineage>
        <taxon>Eukaryota</taxon>
        <taxon>Metazoa</taxon>
        <taxon>Ecdysozoa</taxon>
        <taxon>Arthropoda</taxon>
        <taxon>Chelicerata</taxon>
        <taxon>Arachnida</taxon>
        <taxon>Araneae</taxon>
        <taxon>Araneomorphae</taxon>
        <taxon>Entelegynae</taxon>
        <taxon>Araneoidea</taxon>
        <taxon>Nephilidae</taxon>
        <taxon>Nephila</taxon>
    </lineage>
</organism>
<protein>
    <submittedName>
        <fullName evidence="1">Uncharacterized protein</fullName>
    </submittedName>
</protein>
<sequence>MSIEFATAEATGKRLVVSSTVIPIVKMIGSKINSAPCYSELEKKLKESVLVLYKKRFGILENWRKFLQWLPYWIYDSKPSFPRQGLFGYMDQVAQQ</sequence>
<keyword evidence="2" id="KW-1185">Reference proteome</keyword>
<gene>
    <name evidence="1" type="ORF">NPIL_353461</name>
</gene>
<proteinExistence type="predicted"/>
<dbReference type="AlphaFoldDB" id="A0A8X6PA19"/>
<evidence type="ECO:0000313" key="2">
    <source>
        <dbReference type="Proteomes" id="UP000887013"/>
    </source>
</evidence>
<comment type="caution">
    <text evidence="1">The sequence shown here is derived from an EMBL/GenBank/DDBJ whole genome shotgun (WGS) entry which is preliminary data.</text>
</comment>
<dbReference type="OrthoDB" id="2438421at2759"/>
<reference evidence="1" key="1">
    <citation type="submission" date="2020-08" db="EMBL/GenBank/DDBJ databases">
        <title>Multicomponent nature underlies the extraordinary mechanical properties of spider dragline silk.</title>
        <authorList>
            <person name="Kono N."/>
            <person name="Nakamura H."/>
            <person name="Mori M."/>
            <person name="Yoshida Y."/>
            <person name="Ohtoshi R."/>
            <person name="Malay A.D."/>
            <person name="Moran D.A.P."/>
            <person name="Tomita M."/>
            <person name="Numata K."/>
            <person name="Arakawa K."/>
        </authorList>
    </citation>
    <scope>NUCLEOTIDE SEQUENCE</scope>
</reference>
<evidence type="ECO:0000313" key="1">
    <source>
        <dbReference type="EMBL" id="GFT55460.1"/>
    </source>
</evidence>
<name>A0A8X6PA19_NEPPI</name>
<dbReference type="Proteomes" id="UP000887013">
    <property type="component" value="Unassembled WGS sequence"/>
</dbReference>